<name>A0A0K2VI32_LEPSM</name>
<evidence type="ECO:0000313" key="1">
    <source>
        <dbReference type="EMBL" id="CDW50094.1"/>
    </source>
</evidence>
<dbReference type="EMBL" id="HACA01032733">
    <property type="protein sequence ID" value="CDW50094.1"/>
    <property type="molecule type" value="Transcribed_RNA"/>
</dbReference>
<accession>A0A0K2VI32</accession>
<protein>
    <submittedName>
        <fullName evidence="1">Uncharacterized protein</fullName>
    </submittedName>
</protein>
<proteinExistence type="predicted"/>
<sequence>MGLAYDDNFVSILYECPWLCEIHSMNNLPRSSHEGSSRLTWHKDFRCHVLFSITN</sequence>
<reference evidence="1" key="1">
    <citation type="submission" date="2014-05" db="EMBL/GenBank/DDBJ databases">
        <authorList>
            <person name="Chronopoulou M."/>
        </authorList>
    </citation>
    <scope>NUCLEOTIDE SEQUENCE</scope>
    <source>
        <tissue evidence="1">Whole organism</tissue>
    </source>
</reference>
<organism evidence="1">
    <name type="scientific">Lepeophtheirus salmonis</name>
    <name type="common">Salmon louse</name>
    <name type="synonym">Caligus salmonis</name>
    <dbReference type="NCBI Taxonomy" id="72036"/>
    <lineage>
        <taxon>Eukaryota</taxon>
        <taxon>Metazoa</taxon>
        <taxon>Ecdysozoa</taxon>
        <taxon>Arthropoda</taxon>
        <taxon>Crustacea</taxon>
        <taxon>Multicrustacea</taxon>
        <taxon>Hexanauplia</taxon>
        <taxon>Copepoda</taxon>
        <taxon>Siphonostomatoida</taxon>
        <taxon>Caligidae</taxon>
        <taxon>Lepeophtheirus</taxon>
    </lineage>
</organism>
<dbReference type="AlphaFoldDB" id="A0A0K2VI32"/>